<dbReference type="InterPro" id="IPR051609">
    <property type="entry name" value="NmrA/Isoflavone_reductase-like"/>
</dbReference>
<dbReference type="CDD" id="cd05259">
    <property type="entry name" value="PCBER_SDR_a"/>
    <property type="match status" value="1"/>
</dbReference>
<organism evidence="4 5">
    <name type="scientific">Fusarium albosuccineum</name>
    <dbReference type="NCBI Taxonomy" id="1237068"/>
    <lineage>
        <taxon>Eukaryota</taxon>
        <taxon>Fungi</taxon>
        <taxon>Dikarya</taxon>
        <taxon>Ascomycota</taxon>
        <taxon>Pezizomycotina</taxon>
        <taxon>Sordariomycetes</taxon>
        <taxon>Hypocreomycetidae</taxon>
        <taxon>Hypocreales</taxon>
        <taxon>Nectriaceae</taxon>
        <taxon>Fusarium</taxon>
        <taxon>Fusarium decemcellulare species complex</taxon>
    </lineage>
</organism>
<keyword evidence="5" id="KW-1185">Reference proteome</keyword>
<dbReference type="InterPro" id="IPR045312">
    <property type="entry name" value="PCBER-like"/>
</dbReference>
<gene>
    <name evidence="4" type="ORF">FALBO_15753</name>
</gene>
<feature type="domain" description="NmrA-like" evidence="3">
    <location>
        <begin position="2"/>
        <end position="238"/>
    </location>
</feature>
<dbReference type="Proteomes" id="UP000554235">
    <property type="component" value="Unassembled WGS sequence"/>
</dbReference>
<dbReference type="PANTHER" id="PTHR47706">
    <property type="entry name" value="NMRA-LIKE FAMILY PROTEIN"/>
    <property type="match status" value="1"/>
</dbReference>
<protein>
    <submittedName>
        <fullName evidence="4">Isoflavone reductase P3</fullName>
    </submittedName>
</protein>
<keyword evidence="2" id="KW-0560">Oxidoreductase</keyword>
<evidence type="ECO:0000259" key="3">
    <source>
        <dbReference type="Pfam" id="PF05368"/>
    </source>
</evidence>
<evidence type="ECO:0000313" key="4">
    <source>
        <dbReference type="EMBL" id="KAF4454814.1"/>
    </source>
</evidence>
<dbReference type="EMBL" id="JAADYS010002787">
    <property type="protein sequence ID" value="KAF4454814.1"/>
    <property type="molecule type" value="Genomic_DNA"/>
</dbReference>
<accession>A0A8H4NXH9</accession>
<reference evidence="4 5" key="1">
    <citation type="submission" date="2020-01" db="EMBL/GenBank/DDBJ databases">
        <title>Identification and distribution of gene clusters putatively required for synthesis of sphingolipid metabolism inhibitors in phylogenetically diverse species of the filamentous fungus Fusarium.</title>
        <authorList>
            <person name="Kim H.-S."/>
            <person name="Busman M."/>
            <person name="Brown D.W."/>
            <person name="Divon H."/>
            <person name="Uhlig S."/>
            <person name="Proctor R.H."/>
        </authorList>
    </citation>
    <scope>NUCLEOTIDE SEQUENCE [LARGE SCALE GENOMIC DNA]</scope>
    <source>
        <strain evidence="4 5">NRRL 20459</strain>
    </source>
</reference>
<dbReference type="SUPFAM" id="SSF51735">
    <property type="entry name" value="NAD(P)-binding Rossmann-fold domains"/>
    <property type="match status" value="1"/>
</dbReference>
<dbReference type="PANTHER" id="PTHR47706:SF9">
    <property type="entry name" value="NMRA-LIKE DOMAIN-CONTAINING PROTEIN-RELATED"/>
    <property type="match status" value="1"/>
</dbReference>
<dbReference type="Pfam" id="PF05368">
    <property type="entry name" value="NmrA"/>
    <property type="match status" value="1"/>
</dbReference>
<keyword evidence="1" id="KW-0521">NADP</keyword>
<dbReference type="AlphaFoldDB" id="A0A8H4NXH9"/>
<dbReference type="OrthoDB" id="419598at2759"/>
<proteinExistence type="predicted"/>
<comment type="caution">
    <text evidence="4">The sequence shown here is derived from an EMBL/GenBank/DDBJ whole genome shotgun (WGS) entry which is preliminary data.</text>
</comment>
<sequence>MKVAIVGASGETGQSIVIALIQSAQDFAITVLVRPESVEKPEIQRLKTHDVEVVSLDLEGPHKELVQALAGQEVVISCVIPFSAETQISLANAAKAAGVKRFVPSAFGPVCPPEGVLILREIKQTVLNHIQKIYLPYTVIDVGWWYQSSNPRLPSGKIDYALKFPVSHLAGDGNLPSALTDLRDIGRYVERIITDPRTLNKSVFVYNEVLTQEQIFSKLEEVSGETIPRDYLKEDNIRQGEDAARARYEQDPSVPNLLGLSTAQYFNSIWLRGDNLPESASYLGYLDGKELYPDFKFVSYSEYAKELVAGKAKGVYMDRVFGFEKDLGTGGQK</sequence>
<name>A0A8H4NXH9_9HYPO</name>
<evidence type="ECO:0000256" key="2">
    <source>
        <dbReference type="ARBA" id="ARBA00023002"/>
    </source>
</evidence>
<dbReference type="InterPro" id="IPR036291">
    <property type="entry name" value="NAD(P)-bd_dom_sf"/>
</dbReference>
<dbReference type="Gene3D" id="3.90.25.10">
    <property type="entry name" value="UDP-galactose 4-epimerase, domain 1"/>
    <property type="match status" value="1"/>
</dbReference>
<evidence type="ECO:0000313" key="5">
    <source>
        <dbReference type="Proteomes" id="UP000554235"/>
    </source>
</evidence>
<dbReference type="GO" id="GO:0016491">
    <property type="term" value="F:oxidoreductase activity"/>
    <property type="evidence" value="ECO:0007669"/>
    <property type="project" value="UniProtKB-KW"/>
</dbReference>
<dbReference type="InterPro" id="IPR008030">
    <property type="entry name" value="NmrA-like"/>
</dbReference>
<dbReference type="Gene3D" id="3.40.50.720">
    <property type="entry name" value="NAD(P)-binding Rossmann-like Domain"/>
    <property type="match status" value="1"/>
</dbReference>
<evidence type="ECO:0000256" key="1">
    <source>
        <dbReference type="ARBA" id="ARBA00022857"/>
    </source>
</evidence>